<evidence type="ECO:0000313" key="3">
    <source>
        <dbReference type="Proteomes" id="UP000326961"/>
    </source>
</evidence>
<gene>
    <name evidence="2" type="ORF">D4A35_15555</name>
</gene>
<feature type="transmembrane region" description="Helical" evidence="1">
    <location>
        <begin position="43"/>
        <end position="66"/>
    </location>
</feature>
<keyword evidence="1" id="KW-0812">Transmembrane</keyword>
<protein>
    <submittedName>
        <fullName evidence="2">Uncharacterized protein</fullName>
    </submittedName>
</protein>
<keyword evidence="1" id="KW-1133">Transmembrane helix</keyword>
<evidence type="ECO:0000313" key="2">
    <source>
        <dbReference type="EMBL" id="QEZ70240.1"/>
    </source>
</evidence>
<sequence length="148" mass="17930">MSDVLKENKLNLFNNLFKFLFLMFWVMFWFIGIILTDYKFNKIAIYFFIAYSSVCIIYIISYVIYMKTSNNFEKKIEVFYKISTLLSFIFSTLSYYIFPISIMWFLIKLSLLFTYMYISILKVYKYKLEEGVVGILASALMLFMFLRY</sequence>
<name>A0A5P3XIR1_PARBF</name>
<feature type="transmembrane region" description="Helical" evidence="1">
    <location>
        <begin position="131"/>
        <end position="147"/>
    </location>
</feature>
<evidence type="ECO:0000256" key="1">
    <source>
        <dbReference type="SAM" id="Phobius"/>
    </source>
</evidence>
<feature type="transmembrane region" description="Helical" evidence="1">
    <location>
        <begin position="78"/>
        <end position="98"/>
    </location>
</feature>
<dbReference type="Proteomes" id="UP000326961">
    <property type="component" value="Chromosome"/>
</dbReference>
<organism evidence="2 3">
    <name type="scientific">Paraclostridium bifermentans</name>
    <name type="common">Clostridium bifermentans</name>
    <dbReference type="NCBI Taxonomy" id="1490"/>
    <lineage>
        <taxon>Bacteria</taxon>
        <taxon>Bacillati</taxon>
        <taxon>Bacillota</taxon>
        <taxon>Clostridia</taxon>
        <taxon>Peptostreptococcales</taxon>
        <taxon>Peptostreptococcaceae</taxon>
        <taxon>Paraclostridium</taxon>
    </lineage>
</organism>
<keyword evidence="1" id="KW-0472">Membrane</keyword>
<dbReference type="RefSeq" id="WP_021429704.1">
    <property type="nucleotide sequence ID" value="NZ_CAJMJR010000012.1"/>
</dbReference>
<accession>A0A5P3XIR1</accession>
<reference evidence="2 3" key="1">
    <citation type="submission" date="2018-09" db="EMBL/GenBank/DDBJ databases">
        <title>A clostridial neurotoxin that targets Anopheles mosquitoes.</title>
        <authorList>
            <person name="Contreras E."/>
            <person name="Masuyer G."/>
            <person name="Qureshi N."/>
            <person name="Chawla S."/>
            <person name="Lim H.L."/>
            <person name="Chen J."/>
            <person name="Stenmark P."/>
            <person name="Gill S."/>
        </authorList>
    </citation>
    <scope>NUCLEOTIDE SEQUENCE [LARGE SCALE GENOMIC DNA]</scope>
    <source>
        <strain evidence="2 3">Cbm</strain>
    </source>
</reference>
<dbReference type="EMBL" id="CP032452">
    <property type="protein sequence ID" value="QEZ70240.1"/>
    <property type="molecule type" value="Genomic_DNA"/>
</dbReference>
<feature type="transmembrane region" description="Helical" evidence="1">
    <location>
        <begin position="12"/>
        <end position="31"/>
    </location>
</feature>
<dbReference type="AlphaFoldDB" id="A0A5P3XIR1"/>
<proteinExistence type="predicted"/>